<dbReference type="InterPro" id="IPR027417">
    <property type="entry name" value="P-loop_NTPase"/>
</dbReference>
<feature type="non-terminal residue" evidence="2">
    <location>
        <position position="165"/>
    </location>
</feature>
<keyword evidence="1" id="KW-0472">Membrane</keyword>
<comment type="caution">
    <text evidence="2">The sequence shown here is derived from an EMBL/GenBank/DDBJ whole genome shotgun (WGS) entry which is preliminary data.</text>
</comment>
<evidence type="ECO:0000256" key="1">
    <source>
        <dbReference type="SAM" id="Phobius"/>
    </source>
</evidence>
<feature type="transmembrane region" description="Helical" evidence="1">
    <location>
        <begin position="73"/>
        <end position="91"/>
    </location>
</feature>
<dbReference type="SUPFAM" id="SSF52540">
    <property type="entry name" value="P-loop containing nucleoside triphosphate hydrolases"/>
    <property type="match status" value="1"/>
</dbReference>
<dbReference type="AlphaFoldDB" id="T1BWE5"/>
<name>T1BWE5_9ZZZZ</name>
<keyword evidence="1" id="KW-1133">Transmembrane helix</keyword>
<dbReference type="GO" id="GO:0008233">
    <property type="term" value="F:peptidase activity"/>
    <property type="evidence" value="ECO:0007669"/>
    <property type="project" value="UniProtKB-KW"/>
</dbReference>
<accession>T1BWE5</accession>
<keyword evidence="2" id="KW-0378">Hydrolase</keyword>
<sequence>MASLCFLLIPSQVHSENAEGEIIFKPNPVRMAPKAVYFWSSAIVYGGFFLVAGATIASTSGIVSLISMGTGAGWLLGATILSLVSLFRMGISDDEHAATKTKLLVPSEDFAQLAGNPEIKGEMAQILYQVTNAQKTVGSVQNGILLTGSSGVGRTIFARALAGEY</sequence>
<gene>
    <name evidence="2" type="ORF">B1A_10905</name>
</gene>
<dbReference type="GO" id="GO:0006508">
    <property type="term" value="P:proteolysis"/>
    <property type="evidence" value="ECO:0007669"/>
    <property type="project" value="UniProtKB-KW"/>
</dbReference>
<keyword evidence="1" id="KW-0812">Transmembrane</keyword>
<dbReference type="Gene3D" id="3.40.50.300">
    <property type="entry name" value="P-loop containing nucleotide triphosphate hydrolases"/>
    <property type="match status" value="1"/>
</dbReference>
<reference evidence="2" key="2">
    <citation type="journal article" date="2014" name="ISME J.">
        <title>Microbial stratification in low pH oxic and suboxic macroscopic growths along an acid mine drainage.</title>
        <authorList>
            <person name="Mendez-Garcia C."/>
            <person name="Mesa V."/>
            <person name="Sprenger R.R."/>
            <person name="Richter M."/>
            <person name="Diez M.S."/>
            <person name="Solano J."/>
            <person name="Bargiela R."/>
            <person name="Golyshina O.V."/>
            <person name="Manteca A."/>
            <person name="Ramos J.L."/>
            <person name="Gallego J.R."/>
            <person name="Llorente I."/>
            <person name="Martins Dos Santos V.A."/>
            <person name="Jensen O.N."/>
            <person name="Pelaez A.I."/>
            <person name="Sanchez J."/>
            <person name="Ferrer M."/>
        </authorList>
    </citation>
    <scope>NUCLEOTIDE SEQUENCE</scope>
</reference>
<proteinExistence type="predicted"/>
<reference evidence="2" key="1">
    <citation type="submission" date="2013-08" db="EMBL/GenBank/DDBJ databases">
        <authorList>
            <person name="Mendez C."/>
            <person name="Richter M."/>
            <person name="Ferrer M."/>
            <person name="Sanchez J."/>
        </authorList>
    </citation>
    <scope>NUCLEOTIDE SEQUENCE</scope>
</reference>
<keyword evidence="2" id="KW-0645">Protease</keyword>
<evidence type="ECO:0000313" key="2">
    <source>
        <dbReference type="EMBL" id="EQD58200.1"/>
    </source>
</evidence>
<feature type="transmembrane region" description="Helical" evidence="1">
    <location>
        <begin position="39"/>
        <end position="66"/>
    </location>
</feature>
<dbReference type="EMBL" id="AUZX01007773">
    <property type="protein sequence ID" value="EQD58200.1"/>
    <property type="molecule type" value="Genomic_DNA"/>
</dbReference>
<protein>
    <submittedName>
        <fullName evidence="2">ATP-dependent Clp protease</fullName>
    </submittedName>
</protein>
<organism evidence="2">
    <name type="scientific">mine drainage metagenome</name>
    <dbReference type="NCBI Taxonomy" id="410659"/>
    <lineage>
        <taxon>unclassified sequences</taxon>
        <taxon>metagenomes</taxon>
        <taxon>ecological metagenomes</taxon>
    </lineage>
</organism>